<sequence length="336" mass="36453">MFSSKSAARHINMKISDLLYLLSAVSAVSAIPLWKRDSTKDPTDETAESTTSSPLPASTITSLPLSSSSPSSHGFNHNFWPFNIDIDGDVPHMLNLALDTFNWNIDVSAKNYITKKVIELSKGQHIPDDMDPFDYFNKMAIQVLDEYESSLSASKEESLNTSNSEDDVETQTINIKVSQHIITVDDSDVESGSKTQDTGNEGSSTSEEETNGAPDVEANDSVETTPLDEQGEPQETSDKPSADEAVSEEEEESSQDEEHSVEANDSVETTPLDDEASPEEGSNEDKSDAQETDQPTADEVAAPEEKSETNVEANTPVESTSLGDETTGEEEAKESE</sequence>
<feature type="compositionally biased region" description="Acidic residues" evidence="1">
    <location>
        <begin position="326"/>
        <end position="336"/>
    </location>
</feature>
<dbReference type="Proteomes" id="UP001150538">
    <property type="component" value="Unassembled WGS sequence"/>
</dbReference>
<dbReference type="EMBL" id="JANBPU010000146">
    <property type="protein sequence ID" value="KAJ1915440.1"/>
    <property type="molecule type" value="Genomic_DNA"/>
</dbReference>
<feature type="region of interest" description="Disordered" evidence="1">
    <location>
        <begin position="183"/>
        <end position="336"/>
    </location>
</feature>
<accession>A0A9W7ZWJ9</accession>
<evidence type="ECO:0000313" key="2">
    <source>
        <dbReference type="EMBL" id="KAJ1915440.1"/>
    </source>
</evidence>
<protein>
    <submittedName>
        <fullName evidence="2">Uncharacterized protein</fullName>
    </submittedName>
</protein>
<organism evidence="2 3">
    <name type="scientific">Mycoemilia scoparia</name>
    <dbReference type="NCBI Taxonomy" id="417184"/>
    <lineage>
        <taxon>Eukaryota</taxon>
        <taxon>Fungi</taxon>
        <taxon>Fungi incertae sedis</taxon>
        <taxon>Zoopagomycota</taxon>
        <taxon>Kickxellomycotina</taxon>
        <taxon>Kickxellomycetes</taxon>
        <taxon>Kickxellales</taxon>
        <taxon>Kickxellaceae</taxon>
        <taxon>Mycoemilia</taxon>
    </lineage>
</organism>
<proteinExistence type="predicted"/>
<dbReference type="AlphaFoldDB" id="A0A9W7ZWJ9"/>
<feature type="compositionally biased region" description="Low complexity" evidence="1">
    <location>
        <begin position="49"/>
        <end position="65"/>
    </location>
</feature>
<feature type="compositionally biased region" description="Polar residues" evidence="1">
    <location>
        <begin position="310"/>
        <end position="324"/>
    </location>
</feature>
<gene>
    <name evidence="2" type="ORF">H4219_004330</name>
</gene>
<feature type="compositionally biased region" description="Acidic residues" evidence="1">
    <location>
        <begin position="245"/>
        <end position="255"/>
    </location>
</feature>
<evidence type="ECO:0000256" key="1">
    <source>
        <dbReference type="SAM" id="MobiDB-lite"/>
    </source>
</evidence>
<reference evidence="2" key="1">
    <citation type="submission" date="2022-07" db="EMBL/GenBank/DDBJ databases">
        <title>Phylogenomic reconstructions and comparative analyses of Kickxellomycotina fungi.</title>
        <authorList>
            <person name="Reynolds N.K."/>
            <person name="Stajich J.E."/>
            <person name="Barry K."/>
            <person name="Grigoriev I.V."/>
            <person name="Crous P."/>
            <person name="Smith M.E."/>
        </authorList>
    </citation>
    <scope>NUCLEOTIDE SEQUENCE</scope>
    <source>
        <strain evidence="2">NBRC 100468</strain>
    </source>
</reference>
<feature type="region of interest" description="Disordered" evidence="1">
    <location>
        <begin position="37"/>
        <end position="65"/>
    </location>
</feature>
<keyword evidence="3" id="KW-1185">Reference proteome</keyword>
<comment type="caution">
    <text evidence="2">The sequence shown here is derived from an EMBL/GenBank/DDBJ whole genome shotgun (WGS) entry which is preliminary data.</text>
</comment>
<feature type="compositionally biased region" description="Acidic residues" evidence="1">
    <location>
        <begin position="271"/>
        <end position="282"/>
    </location>
</feature>
<evidence type="ECO:0000313" key="3">
    <source>
        <dbReference type="Proteomes" id="UP001150538"/>
    </source>
</evidence>
<name>A0A9W7ZWJ9_9FUNG</name>